<protein>
    <submittedName>
        <fullName evidence="1">Uncharacterized protein</fullName>
    </submittedName>
</protein>
<comment type="caution">
    <text evidence="1">The sequence shown here is derived from an EMBL/GenBank/DDBJ whole genome shotgun (WGS) entry which is preliminary data.</text>
</comment>
<dbReference type="RefSeq" id="WP_268887412.1">
    <property type="nucleotide sequence ID" value="NZ_BNJG01000003.1"/>
</dbReference>
<gene>
    <name evidence="1" type="ORF">KSB_67860</name>
</gene>
<keyword evidence="2" id="KW-1185">Reference proteome</keyword>
<sequence length="43" mass="4728">MCYDTIVKKAGPVGSPVALPYSEGNCPAQKRSDPRQRQMKCIC</sequence>
<reference evidence="1 2" key="1">
    <citation type="journal article" date="2021" name="Int. J. Syst. Evol. Microbiol.">
        <title>Reticulibacter mediterranei gen. nov., sp. nov., within the new family Reticulibacteraceae fam. nov., and Ktedonospora formicarum gen. nov., sp. nov., Ktedonobacter robiniae sp. nov., Dictyobacter formicarum sp. nov. and Dictyobacter arantiisoli sp. nov., belonging to the class Ktedonobacteria.</title>
        <authorList>
            <person name="Yabe S."/>
            <person name="Zheng Y."/>
            <person name="Wang C.M."/>
            <person name="Sakai Y."/>
            <person name="Abe K."/>
            <person name="Yokota A."/>
            <person name="Donadio S."/>
            <person name="Cavaletti L."/>
            <person name="Monciardini P."/>
        </authorList>
    </citation>
    <scope>NUCLEOTIDE SEQUENCE [LARGE SCALE GENOMIC DNA]</scope>
    <source>
        <strain evidence="1 2">SOSP1-30</strain>
    </source>
</reference>
<evidence type="ECO:0000313" key="1">
    <source>
        <dbReference type="EMBL" id="GHO58311.1"/>
    </source>
</evidence>
<name>A0ABQ3UZJ5_9CHLR</name>
<proteinExistence type="predicted"/>
<dbReference type="EMBL" id="BNJG01000003">
    <property type="protein sequence ID" value="GHO58311.1"/>
    <property type="molecule type" value="Genomic_DNA"/>
</dbReference>
<organism evidence="1 2">
    <name type="scientific">Ktedonobacter robiniae</name>
    <dbReference type="NCBI Taxonomy" id="2778365"/>
    <lineage>
        <taxon>Bacteria</taxon>
        <taxon>Bacillati</taxon>
        <taxon>Chloroflexota</taxon>
        <taxon>Ktedonobacteria</taxon>
        <taxon>Ktedonobacterales</taxon>
        <taxon>Ktedonobacteraceae</taxon>
        <taxon>Ktedonobacter</taxon>
    </lineage>
</organism>
<accession>A0ABQ3UZJ5</accession>
<dbReference type="Proteomes" id="UP000654345">
    <property type="component" value="Unassembled WGS sequence"/>
</dbReference>
<evidence type="ECO:0000313" key="2">
    <source>
        <dbReference type="Proteomes" id="UP000654345"/>
    </source>
</evidence>